<protein>
    <recommendedName>
        <fullName evidence="5">DUF4190 domain-containing protein</fullName>
    </recommendedName>
</protein>
<feature type="transmembrane region" description="Helical" evidence="2">
    <location>
        <begin position="48"/>
        <end position="73"/>
    </location>
</feature>
<evidence type="ECO:0008006" key="5">
    <source>
        <dbReference type="Google" id="ProtNLM"/>
    </source>
</evidence>
<evidence type="ECO:0000313" key="3">
    <source>
        <dbReference type="EMBL" id="CCH21286.1"/>
    </source>
</evidence>
<name>I0LBT9_9ACTN</name>
<dbReference type="AlphaFoldDB" id="I0LBT9"/>
<gene>
    <name evidence="3" type="ORF">MILUP08_46181</name>
</gene>
<evidence type="ECO:0000256" key="2">
    <source>
        <dbReference type="SAM" id="Phobius"/>
    </source>
</evidence>
<dbReference type="EMBL" id="CAIE01000040">
    <property type="protein sequence ID" value="CCH21286.1"/>
    <property type="molecule type" value="Genomic_DNA"/>
</dbReference>
<dbReference type="eggNOG" id="ENOG5031U83">
    <property type="taxonomic scope" value="Bacteria"/>
</dbReference>
<accession>I0LBT9</accession>
<reference evidence="4" key="1">
    <citation type="journal article" date="2012" name="J. Bacteriol.">
        <title>Genome Sequence of Micromonospora lupini Lupac 08, Isolated from Root Nodules of Lupinus angustifolius.</title>
        <authorList>
            <person name="Alonso-Vega P."/>
            <person name="Normand P."/>
            <person name="Bacigalupe R."/>
            <person name="Pujic P."/>
            <person name="Lajus A."/>
            <person name="Vallenet D."/>
            <person name="Carro L."/>
            <person name="Coll P."/>
            <person name="Trujillo M.E."/>
        </authorList>
    </citation>
    <scope>NUCLEOTIDE SEQUENCE [LARGE SCALE GENOMIC DNA]</scope>
    <source>
        <strain evidence="4">Lupac 08</strain>
    </source>
</reference>
<feature type="region of interest" description="Disordered" evidence="1">
    <location>
        <begin position="1"/>
        <end position="43"/>
    </location>
</feature>
<proteinExistence type="predicted"/>
<comment type="caution">
    <text evidence="3">The sequence shown here is derived from an EMBL/GenBank/DDBJ whole genome shotgun (WGS) entry which is preliminary data.</text>
</comment>
<evidence type="ECO:0000256" key="1">
    <source>
        <dbReference type="SAM" id="MobiDB-lite"/>
    </source>
</evidence>
<keyword evidence="2" id="KW-1133">Transmembrane helix</keyword>
<sequence>MAVAANRVAPTGRGPGRPATHDRPEVPVTTAYPPPPPPPARGRDRTTLWGVLGIVLGLICCGILGIIFGYLSLRDARRNGQSPVLGYLAIVFGVINIIGGSILRLTGNYPFWNND</sequence>
<dbReference type="Proteomes" id="UP000003448">
    <property type="component" value="Unassembled WGS sequence"/>
</dbReference>
<organism evidence="3 4">
    <name type="scientific">Micromonospora lupini str. Lupac 08</name>
    <dbReference type="NCBI Taxonomy" id="1150864"/>
    <lineage>
        <taxon>Bacteria</taxon>
        <taxon>Bacillati</taxon>
        <taxon>Actinomycetota</taxon>
        <taxon>Actinomycetes</taxon>
        <taxon>Micromonosporales</taxon>
        <taxon>Micromonosporaceae</taxon>
        <taxon>Micromonospora</taxon>
    </lineage>
</organism>
<feature type="transmembrane region" description="Helical" evidence="2">
    <location>
        <begin position="85"/>
        <end position="105"/>
    </location>
</feature>
<keyword evidence="4" id="KW-1185">Reference proteome</keyword>
<evidence type="ECO:0000313" key="4">
    <source>
        <dbReference type="Proteomes" id="UP000003448"/>
    </source>
</evidence>
<keyword evidence="2" id="KW-0812">Transmembrane</keyword>
<keyword evidence="2" id="KW-0472">Membrane</keyword>